<organism evidence="8 9">
    <name type="scientific">Stigmatella ashevillensis</name>
    <dbReference type="NCBI Taxonomy" id="2995309"/>
    <lineage>
        <taxon>Bacteria</taxon>
        <taxon>Pseudomonadati</taxon>
        <taxon>Myxococcota</taxon>
        <taxon>Myxococcia</taxon>
        <taxon>Myxococcales</taxon>
        <taxon>Cystobacterineae</taxon>
        <taxon>Archangiaceae</taxon>
        <taxon>Stigmatella</taxon>
    </lineage>
</organism>
<dbReference type="InterPro" id="IPR036396">
    <property type="entry name" value="Cyt_P450_sf"/>
</dbReference>
<dbReference type="InterPro" id="IPR050196">
    <property type="entry name" value="Cytochrome_P450_Monoox"/>
</dbReference>
<comment type="caution">
    <text evidence="8">The sequence shown here is derived from an EMBL/GenBank/DDBJ whole genome shotgun (WGS) entry which is preliminary data.</text>
</comment>
<proteinExistence type="inferred from homology"/>
<reference evidence="8 9" key="1">
    <citation type="submission" date="2022-11" db="EMBL/GenBank/DDBJ databases">
        <title>Minimal conservation of predation-associated metabolite biosynthetic gene clusters underscores biosynthetic potential of Myxococcota including descriptions for ten novel species: Archangium lansinium sp. nov., Myxococcus landrumus sp. nov., Nannocystis bai.</title>
        <authorList>
            <person name="Ahearne A."/>
            <person name="Stevens C."/>
            <person name="Dowd S."/>
        </authorList>
    </citation>
    <scope>NUCLEOTIDE SEQUENCE [LARGE SCALE GENOMIC DNA]</scope>
    <source>
        <strain evidence="8 9">NCWAL01</strain>
    </source>
</reference>
<dbReference type="InterPro" id="IPR001128">
    <property type="entry name" value="Cyt_P450"/>
</dbReference>
<evidence type="ECO:0000256" key="2">
    <source>
        <dbReference type="ARBA" id="ARBA00022617"/>
    </source>
</evidence>
<dbReference type="RefSeq" id="WP_272140328.1">
    <property type="nucleotide sequence ID" value="NZ_JAQNDM010000002.1"/>
</dbReference>
<evidence type="ECO:0000256" key="1">
    <source>
        <dbReference type="ARBA" id="ARBA00010617"/>
    </source>
</evidence>
<dbReference type="InterPro" id="IPR017972">
    <property type="entry name" value="Cyt_P450_CS"/>
</dbReference>
<keyword evidence="5 7" id="KW-0408">Iron</keyword>
<dbReference type="PROSITE" id="PS00086">
    <property type="entry name" value="CYTOCHROME_P450"/>
    <property type="match status" value="1"/>
</dbReference>
<dbReference type="PRINTS" id="PR00385">
    <property type="entry name" value="P450"/>
</dbReference>
<dbReference type="SUPFAM" id="SSF48264">
    <property type="entry name" value="Cytochrome P450"/>
    <property type="match status" value="1"/>
</dbReference>
<dbReference type="PANTHER" id="PTHR24291">
    <property type="entry name" value="CYTOCHROME P450 FAMILY 4"/>
    <property type="match status" value="1"/>
</dbReference>
<name>A0ABT5DC48_9BACT</name>
<evidence type="ECO:0000256" key="6">
    <source>
        <dbReference type="ARBA" id="ARBA00023033"/>
    </source>
</evidence>
<keyword evidence="3 7" id="KW-0479">Metal-binding</keyword>
<dbReference type="Gene3D" id="1.10.630.10">
    <property type="entry name" value="Cytochrome P450"/>
    <property type="match status" value="1"/>
</dbReference>
<dbReference type="PANTHER" id="PTHR24291:SF50">
    <property type="entry name" value="BIFUNCTIONAL ALBAFLAVENONE MONOOXYGENASE_TERPENE SYNTHASE"/>
    <property type="match status" value="1"/>
</dbReference>
<gene>
    <name evidence="8" type="ORF">POL68_19485</name>
</gene>
<accession>A0ABT5DC48</accession>
<evidence type="ECO:0000256" key="7">
    <source>
        <dbReference type="RuleBase" id="RU000461"/>
    </source>
</evidence>
<evidence type="ECO:0000313" key="9">
    <source>
        <dbReference type="Proteomes" id="UP001221838"/>
    </source>
</evidence>
<dbReference type="EMBL" id="JAQNDM010000002">
    <property type="protein sequence ID" value="MDC0710668.1"/>
    <property type="molecule type" value="Genomic_DNA"/>
</dbReference>
<keyword evidence="9" id="KW-1185">Reference proteome</keyword>
<keyword evidence="6 7" id="KW-0503">Monooxygenase</keyword>
<dbReference type="Pfam" id="PF00067">
    <property type="entry name" value="p450"/>
    <property type="match status" value="1"/>
</dbReference>
<keyword evidence="4 7" id="KW-0560">Oxidoreductase</keyword>
<sequence length="449" mass="50423">MTGPARAAFRLEGWRKLEFLRRMAGNAQAAFRWMHATYGKTIAMHIRGGEYVSTIELSSVQRVLKDNHQNYSKGTQYTEFEPLWGKENLLASHGNVWARHRRVVAAEFHPGHLAHYQPLIIHHTRALLDSYAQGSRTGKSFPLYDGVRSLITRILCDKWFGVLPDSDVQHMGGLLTELTDIAGARAFVPIKLPLWLPTPTHVRYRRLLDELQALLARILHEHGAEAQARMNLLGQMLAAQNAEPQHAMTGQELLGNLVVLLLAAYETPTLGWTLYFLGKSPHAAERIQAEVQQVLGERAPEMEDLPRLRYVRMCVDEGMRMFTVSPLLIRQALAPDALGAHPIEAGTHVVVPSCVLHQDPELWPQPHEFQPERFADPASIPPLSFMPFGKGARECIGSALARQFSTAIVAMLFQRYTYTLEPGYEARPNNKFTPYPLGSVPAYLQPRAA</sequence>
<comment type="similarity">
    <text evidence="1 7">Belongs to the cytochrome P450 family.</text>
</comment>
<dbReference type="Proteomes" id="UP001221838">
    <property type="component" value="Unassembled WGS sequence"/>
</dbReference>
<evidence type="ECO:0000256" key="4">
    <source>
        <dbReference type="ARBA" id="ARBA00023002"/>
    </source>
</evidence>
<keyword evidence="2 7" id="KW-0349">Heme</keyword>
<evidence type="ECO:0000313" key="8">
    <source>
        <dbReference type="EMBL" id="MDC0710668.1"/>
    </source>
</evidence>
<protein>
    <submittedName>
        <fullName evidence="8">Cytochrome P450</fullName>
    </submittedName>
</protein>
<evidence type="ECO:0000256" key="3">
    <source>
        <dbReference type="ARBA" id="ARBA00022723"/>
    </source>
</evidence>
<evidence type="ECO:0000256" key="5">
    <source>
        <dbReference type="ARBA" id="ARBA00023004"/>
    </source>
</evidence>